<keyword evidence="6 10" id="KW-0255">Endonuclease</keyword>
<organism evidence="11 12">
    <name type="scientific">Enterococcus faecalis TX4248</name>
    <dbReference type="NCBI Taxonomy" id="749495"/>
    <lineage>
        <taxon>Bacteria</taxon>
        <taxon>Bacillati</taxon>
        <taxon>Bacillota</taxon>
        <taxon>Bacilli</taxon>
        <taxon>Lactobacillales</taxon>
        <taxon>Enterococcaceae</taxon>
        <taxon>Enterococcus</taxon>
    </lineage>
</organism>
<comment type="cofactor">
    <cofactor evidence="10">
        <name>Zn(2+)</name>
        <dbReference type="ChEBI" id="CHEBI:29105"/>
    </cofactor>
    <text evidence="10">Binds 2 Zn(2+) ions.</text>
</comment>
<dbReference type="NCBIfam" id="NF000801">
    <property type="entry name" value="PRK00055.1-3"/>
    <property type="match status" value="1"/>
</dbReference>
<dbReference type="NCBIfam" id="TIGR02651">
    <property type="entry name" value="RNase_Z"/>
    <property type="match status" value="1"/>
</dbReference>
<accession>A0A125W5S7</accession>
<comment type="subunit">
    <text evidence="1 10">Homodimer.</text>
</comment>
<feature type="binding site" evidence="10">
    <location>
        <position position="212"/>
    </location>
    <ligand>
        <name>Zn(2+)</name>
        <dbReference type="ChEBI" id="CHEBI:29105"/>
        <label>1</label>
        <note>catalytic</note>
    </ligand>
</feature>
<comment type="function">
    <text evidence="9 10">Zinc phosphodiesterase, which displays some tRNA 3'-processing endonuclease activity. Probably involved in tRNA maturation, by removing a 3'-trailer from precursor tRNA.</text>
</comment>
<keyword evidence="5 10" id="KW-0479">Metal-binding</keyword>
<dbReference type="GO" id="GO:0042781">
    <property type="term" value="F:3'-tRNA processing endoribonuclease activity"/>
    <property type="evidence" value="ECO:0007669"/>
    <property type="project" value="UniProtKB-UniRule"/>
</dbReference>
<name>A0A125W5S7_ENTFL</name>
<dbReference type="Proteomes" id="UP000004846">
    <property type="component" value="Unassembled WGS sequence"/>
</dbReference>
<dbReference type="SMR" id="A0A125W5S7"/>
<evidence type="ECO:0000256" key="10">
    <source>
        <dbReference type="HAMAP-Rule" id="MF_01818"/>
    </source>
</evidence>
<evidence type="ECO:0000313" key="12">
    <source>
        <dbReference type="Proteomes" id="UP000004846"/>
    </source>
</evidence>
<evidence type="ECO:0000256" key="7">
    <source>
        <dbReference type="ARBA" id="ARBA00022801"/>
    </source>
</evidence>
<evidence type="ECO:0000256" key="3">
    <source>
        <dbReference type="ARBA" id="ARBA00022694"/>
    </source>
</evidence>
<evidence type="ECO:0000256" key="4">
    <source>
        <dbReference type="ARBA" id="ARBA00022722"/>
    </source>
</evidence>
<feature type="binding site" evidence="10">
    <location>
        <position position="68"/>
    </location>
    <ligand>
        <name>Zn(2+)</name>
        <dbReference type="ChEBI" id="CHEBI:29105"/>
        <label>2</label>
        <note>catalytic</note>
    </ligand>
</feature>
<comment type="caution">
    <text evidence="11">The sequence shown here is derived from an EMBL/GenBank/DDBJ whole genome shotgun (WGS) entry which is preliminary data.</text>
</comment>
<keyword evidence="4 10" id="KW-0540">Nuclease</keyword>
<evidence type="ECO:0000256" key="6">
    <source>
        <dbReference type="ARBA" id="ARBA00022759"/>
    </source>
</evidence>
<feature type="active site" description="Proton acceptor" evidence="10">
    <location>
        <position position="67"/>
    </location>
</feature>
<comment type="similarity">
    <text evidence="10">Belongs to the RNase Z family.</text>
</comment>
<evidence type="ECO:0000313" key="11">
    <source>
        <dbReference type="EMBL" id="EFM82700.1"/>
    </source>
</evidence>
<feature type="binding site" evidence="10">
    <location>
        <position position="142"/>
    </location>
    <ligand>
        <name>Zn(2+)</name>
        <dbReference type="ChEBI" id="CHEBI:29105"/>
        <label>1</label>
        <note>catalytic</note>
    </ligand>
</feature>
<keyword evidence="3 10" id="KW-0819">tRNA processing</keyword>
<evidence type="ECO:0000256" key="5">
    <source>
        <dbReference type="ARBA" id="ARBA00022723"/>
    </source>
</evidence>
<dbReference type="EC" id="3.1.26.11" evidence="2 10"/>
<gene>
    <name evidence="10 11" type="primary">rnz</name>
    <name evidence="11" type="ORF">HMPREF9498_01637</name>
</gene>
<dbReference type="Pfam" id="PF23023">
    <property type="entry name" value="Anti-Pycsar_Apyc1"/>
    <property type="match status" value="1"/>
</dbReference>
<comment type="catalytic activity">
    <reaction evidence="10">
        <text>Endonucleolytic cleavage of RNA, removing extra 3' nucleotides from tRNA precursor, generating 3' termini of tRNAs. A 3'-hydroxy group is left at the tRNA terminus and a 5'-phosphoryl group is left at the trailer molecule.</text>
        <dbReference type="EC" id="3.1.26.11"/>
    </reaction>
</comment>
<dbReference type="PANTHER" id="PTHR46018:SF2">
    <property type="entry name" value="ZINC PHOSPHODIESTERASE ELAC PROTEIN 1"/>
    <property type="match status" value="1"/>
</dbReference>
<evidence type="ECO:0000256" key="1">
    <source>
        <dbReference type="ARBA" id="ARBA00011738"/>
    </source>
</evidence>
<dbReference type="GO" id="GO:0008270">
    <property type="term" value="F:zinc ion binding"/>
    <property type="evidence" value="ECO:0007669"/>
    <property type="project" value="UniProtKB-UniRule"/>
</dbReference>
<dbReference type="EMBL" id="AEBR01000054">
    <property type="protein sequence ID" value="EFM82700.1"/>
    <property type="molecule type" value="Genomic_DNA"/>
</dbReference>
<dbReference type="InterPro" id="IPR013471">
    <property type="entry name" value="RNase_Z/BN"/>
</dbReference>
<feature type="binding site" evidence="10">
    <location>
        <position position="65"/>
    </location>
    <ligand>
        <name>Zn(2+)</name>
        <dbReference type="ChEBI" id="CHEBI:29105"/>
        <label>1</label>
        <note>catalytic</note>
    </ligand>
</feature>
<evidence type="ECO:0000256" key="8">
    <source>
        <dbReference type="ARBA" id="ARBA00022833"/>
    </source>
</evidence>
<reference evidence="12" key="1">
    <citation type="submission" date="2010-07" db="EMBL/GenBank/DDBJ databases">
        <authorList>
            <person name="Weinstock G."/>
            <person name="Sodergren E."/>
            <person name="Clifton S."/>
            <person name="Fulton L."/>
            <person name="Fulton B."/>
            <person name="Courtney L."/>
            <person name="Fronick C."/>
            <person name="Harrison M."/>
            <person name="Strong C."/>
            <person name="Farmer C."/>
            <person name="Delahaunty K."/>
            <person name="Markovic C."/>
            <person name="Hall O."/>
            <person name="Minx P."/>
            <person name="Tomlinson C."/>
            <person name="Mitreva M."/>
            <person name="Hou S."/>
            <person name="Chen J."/>
            <person name="Wollam A."/>
            <person name="Pepin K.H."/>
            <person name="Johnson M."/>
            <person name="Bhonagiri V."/>
            <person name="Zhang X."/>
            <person name="Suruliraj S."/>
            <person name="Warren W."/>
            <person name="Chinwalla A."/>
            <person name="Mardis E.R."/>
            <person name="Wilson R.K."/>
        </authorList>
    </citation>
    <scope>NUCLEOTIDE SEQUENCE [LARGE SCALE GENOMIC DNA]</scope>
    <source>
        <strain evidence="12">TX4248</strain>
    </source>
</reference>
<dbReference type="FunFam" id="3.60.15.10:FF:000002">
    <property type="entry name" value="Ribonuclease Z"/>
    <property type="match status" value="1"/>
</dbReference>
<feature type="binding site" evidence="10">
    <location>
        <position position="270"/>
    </location>
    <ligand>
        <name>Zn(2+)</name>
        <dbReference type="ChEBI" id="CHEBI:29105"/>
        <label>2</label>
        <note>catalytic</note>
    </ligand>
</feature>
<proteinExistence type="inferred from homology"/>
<feature type="binding site" evidence="10">
    <location>
        <position position="67"/>
    </location>
    <ligand>
        <name>Zn(2+)</name>
        <dbReference type="ChEBI" id="CHEBI:29105"/>
        <label>2</label>
        <note>catalytic</note>
    </ligand>
</feature>
<dbReference type="SUPFAM" id="SSF56281">
    <property type="entry name" value="Metallo-hydrolase/oxidoreductase"/>
    <property type="match status" value="1"/>
</dbReference>
<dbReference type="AlphaFoldDB" id="A0A125W5S7"/>
<evidence type="ECO:0000256" key="9">
    <source>
        <dbReference type="ARBA" id="ARBA00057812"/>
    </source>
</evidence>
<feature type="binding site" evidence="10">
    <location>
        <position position="212"/>
    </location>
    <ligand>
        <name>Zn(2+)</name>
        <dbReference type="ChEBI" id="CHEBI:29105"/>
        <label>2</label>
        <note>catalytic</note>
    </ligand>
</feature>
<dbReference type="RefSeq" id="WP_002361891.1">
    <property type="nucleotide sequence ID" value="NZ_GL454455.1"/>
</dbReference>
<dbReference type="InterPro" id="IPR036866">
    <property type="entry name" value="RibonucZ/Hydroxyglut_hydro"/>
</dbReference>
<keyword evidence="7 10" id="KW-0378">Hydrolase</keyword>
<feature type="binding site" evidence="10">
    <location>
        <position position="63"/>
    </location>
    <ligand>
        <name>Zn(2+)</name>
        <dbReference type="ChEBI" id="CHEBI:29105"/>
        <label>1</label>
        <note>catalytic</note>
    </ligand>
</feature>
<dbReference type="HAMAP" id="MF_01818">
    <property type="entry name" value="RNase_Z_BN"/>
    <property type="match status" value="1"/>
</dbReference>
<dbReference type="CDD" id="cd07717">
    <property type="entry name" value="RNaseZ_ZiPD-like_MBL-fold"/>
    <property type="match status" value="1"/>
</dbReference>
<keyword evidence="8 10" id="KW-0862">Zinc</keyword>
<dbReference type="HOGENOM" id="CLU_031317_2_0_9"/>
<evidence type="ECO:0000256" key="2">
    <source>
        <dbReference type="ARBA" id="ARBA00012477"/>
    </source>
</evidence>
<dbReference type="PANTHER" id="PTHR46018">
    <property type="entry name" value="ZINC PHOSPHODIESTERASE ELAC PROTEIN 1"/>
    <property type="match status" value="1"/>
</dbReference>
<protein>
    <recommendedName>
        <fullName evidence="2 10">Ribonuclease Z</fullName>
        <shortName evidence="10">RNase Z</shortName>
        <ecNumber evidence="2 10">3.1.26.11</ecNumber>
    </recommendedName>
    <alternativeName>
        <fullName evidence="10">tRNA 3 endonuclease</fullName>
    </alternativeName>
    <alternativeName>
        <fullName evidence="10">tRNase Z</fullName>
    </alternativeName>
</protein>
<dbReference type="GO" id="GO:0042802">
    <property type="term" value="F:identical protein binding"/>
    <property type="evidence" value="ECO:0007669"/>
    <property type="project" value="UniProtKB-ARBA"/>
</dbReference>
<dbReference type="Gene3D" id="3.60.15.10">
    <property type="entry name" value="Ribonuclease Z/Hydroxyacylglutathione hydrolase-like"/>
    <property type="match status" value="1"/>
</dbReference>
<sequence length="313" mass="34856">MEIQFLGTGAGVPAKHRNVTGIALKLLDERNAVWLFDCGEGTQLQILKSSIRPRKIEKIFITHLHGDHIFGLPGLLSSRSFQGGTEPLEIYGPVGVADFVKTSLRVSQSRLSYPLKFIELTKENDVIFKDKQFTVRCNILDHGITSFGYRIEEAAHEGELQVEKLQALGIPSGPLYGKLKRGETIVFDGQEINGQAFVGERKPGRIVTILGDTRKTKNSVTLARRADVLVHESTFNKHEAKMAKAYFHSTSQQAAEVAKEAQVKQLILTHISARYLTKEAYQLQEEAQEIFPNTKIVKDMDIIEIPFANEGGA</sequence>